<reference evidence="3" key="2">
    <citation type="submission" date="2020-11" db="EMBL/GenBank/DDBJ databases">
        <authorList>
            <person name="McCartney M.A."/>
            <person name="Auch B."/>
            <person name="Kono T."/>
            <person name="Mallez S."/>
            <person name="Becker A."/>
            <person name="Gohl D.M."/>
            <person name="Silverstein K.A.T."/>
            <person name="Koren S."/>
            <person name="Bechman K.B."/>
            <person name="Herman A."/>
            <person name="Abrahante J.E."/>
            <person name="Garbe J."/>
        </authorList>
    </citation>
    <scope>NUCLEOTIDE SEQUENCE</scope>
    <source>
        <strain evidence="3">Duluth1</strain>
        <tissue evidence="3">Whole animal</tissue>
    </source>
</reference>
<evidence type="ECO:0000313" key="3">
    <source>
        <dbReference type="EMBL" id="KAH3691280.1"/>
    </source>
</evidence>
<sequence length="298" mass="31439">MTSLVHEIRRDTPVGTTVLNVVTHDLDNDEVNIFMISHNKEFILKKVSSLTASLTIASPLNLGLISIALLARDHGIPFRVTPINVSLTVTDDSSKTTHGFFLQSTTSPMETVSSNGSSTAPATVTSPESTTNTRPKSYETRPTTVSTNMPSSTSSTSHVTSSMTTDETTDGSTVSSSSNGESATTDPSNEHLSSSTTSSTEMAADILPTTSVSSTTSLASTTGDISTTTAERTATNFTSASKQSTNITSILSHQEDGVESWIVNTAIGSAVGAFFLLIVIVIVFVCVMKRRAARNYIP</sequence>
<dbReference type="SUPFAM" id="SSF49313">
    <property type="entry name" value="Cadherin-like"/>
    <property type="match status" value="1"/>
</dbReference>
<comment type="caution">
    <text evidence="3">The sequence shown here is derived from an EMBL/GenBank/DDBJ whole genome shotgun (WGS) entry which is preliminary data.</text>
</comment>
<name>A0A9D3Y273_DREPO</name>
<protein>
    <submittedName>
        <fullName evidence="3">Uncharacterized protein</fullName>
    </submittedName>
</protein>
<dbReference type="CDD" id="cd11304">
    <property type="entry name" value="Cadherin_repeat"/>
    <property type="match status" value="1"/>
</dbReference>
<accession>A0A9D3Y273</accession>
<feature type="region of interest" description="Disordered" evidence="1">
    <location>
        <begin position="106"/>
        <end position="227"/>
    </location>
</feature>
<keyword evidence="2" id="KW-0812">Transmembrane</keyword>
<dbReference type="GO" id="GO:0005509">
    <property type="term" value="F:calcium ion binding"/>
    <property type="evidence" value="ECO:0007669"/>
    <property type="project" value="InterPro"/>
</dbReference>
<dbReference type="Proteomes" id="UP000828390">
    <property type="component" value="Unassembled WGS sequence"/>
</dbReference>
<dbReference type="InterPro" id="IPR015919">
    <property type="entry name" value="Cadherin-like_sf"/>
</dbReference>
<feature type="compositionally biased region" description="Polar residues" evidence="1">
    <location>
        <begin position="106"/>
        <end position="135"/>
    </location>
</feature>
<dbReference type="EMBL" id="JAIWYP010000040">
    <property type="protein sequence ID" value="KAH3691280.1"/>
    <property type="molecule type" value="Genomic_DNA"/>
</dbReference>
<evidence type="ECO:0000256" key="1">
    <source>
        <dbReference type="SAM" id="MobiDB-lite"/>
    </source>
</evidence>
<dbReference type="Gene3D" id="2.60.40.60">
    <property type="entry name" value="Cadherins"/>
    <property type="match status" value="1"/>
</dbReference>
<evidence type="ECO:0000313" key="4">
    <source>
        <dbReference type="Proteomes" id="UP000828390"/>
    </source>
</evidence>
<dbReference type="GO" id="GO:0016020">
    <property type="term" value="C:membrane"/>
    <property type="evidence" value="ECO:0007669"/>
    <property type="project" value="InterPro"/>
</dbReference>
<keyword evidence="2" id="KW-1133">Transmembrane helix</keyword>
<feature type="compositionally biased region" description="Low complexity" evidence="1">
    <location>
        <begin position="142"/>
        <end position="185"/>
    </location>
</feature>
<reference evidence="3" key="1">
    <citation type="journal article" date="2019" name="bioRxiv">
        <title>The Genome of the Zebra Mussel, Dreissena polymorpha: A Resource for Invasive Species Research.</title>
        <authorList>
            <person name="McCartney M.A."/>
            <person name="Auch B."/>
            <person name="Kono T."/>
            <person name="Mallez S."/>
            <person name="Zhang Y."/>
            <person name="Obille A."/>
            <person name="Becker A."/>
            <person name="Abrahante J.E."/>
            <person name="Garbe J."/>
            <person name="Badalamenti J.P."/>
            <person name="Herman A."/>
            <person name="Mangelson H."/>
            <person name="Liachko I."/>
            <person name="Sullivan S."/>
            <person name="Sone E.D."/>
            <person name="Koren S."/>
            <person name="Silverstein K.A.T."/>
            <person name="Beckman K.B."/>
            <person name="Gohl D.M."/>
        </authorList>
    </citation>
    <scope>NUCLEOTIDE SEQUENCE</scope>
    <source>
        <strain evidence="3">Duluth1</strain>
        <tissue evidence="3">Whole animal</tissue>
    </source>
</reference>
<organism evidence="3 4">
    <name type="scientific">Dreissena polymorpha</name>
    <name type="common">Zebra mussel</name>
    <name type="synonym">Mytilus polymorpha</name>
    <dbReference type="NCBI Taxonomy" id="45954"/>
    <lineage>
        <taxon>Eukaryota</taxon>
        <taxon>Metazoa</taxon>
        <taxon>Spiralia</taxon>
        <taxon>Lophotrochozoa</taxon>
        <taxon>Mollusca</taxon>
        <taxon>Bivalvia</taxon>
        <taxon>Autobranchia</taxon>
        <taxon>Heteroconchia</taxon>
        <taxon>Euheterodonta</taxon>
        <taxon>Imparidentia</taxon>
        <taxon>Neoheterodontei</taxon>
        <taxon>Myida</taxon>
        <taxon>Dreissenoidea</taxon>
        <taxon>Dreissenidae</taxon>
        <taxon>Dreissena</taxon>
    </lineage>
</organism>
<feature type="compositionally biased region" description="Low complexity" evidence="1">
    <location>
        <begin position="209"/>
        <end position="227"/>
    </location>
</feature>
<feature type="transmembrane region" description="Helical" evidence="2">
    <location>
        <begin position="261"/>
        <end position="287"/>
    </location>
</feature>
<proteinExistence type="predicted"/>
<keyword evidence="2" id="KW-0472">Membrane</keyword>
<evidence type="ECO:0000256" key="2">
    <source>
        <dbReference type="SAM" id="Phobius"/>
    </source>
</evidence>
<dbReference type="AlphaFoldDB" id="A0A9D3Y273"/>
<gene>
    <name evidence="3" type="ORF">DPMN_192030</name>
</gene>
<keyword evidence="4" id="KW-1185">Reference proteome</keyword>